<feature type="transmembrane region" description="Helical" evidence="1">
    <location>
        <begin position="9"/>
        <end position="29"/>
    </location>
</feature>
<accession>A0A4U6BPL6</accession>
<feature type="transmembrane region" description="Helical" evidence="1">
    <location>
        <begin position="79"/>
        <end position="98"/>
    </location>
</feature>
<keyword evidence="1" id="KW-1133">Transmembrane helix</keyword>
<comment type="caution">
    <text evidence="2">The sequence shown here is derived from an EMBL/GenBank/DDBJ whole genome shotgun (WGS) entry which is preliminary data.</text>
</comment>
<dbReference type="AlphaFoldDB" id="A0A4U6BPL6"/>
<reference evidence="2" key="1">
    <citation type="submission" date="2019-04" db="EMBL/GenBank/DDBJ databases">
        <title>Whole genome sequencing of cave bacteria.</title>
        <authorList>
            <person name="Gan H.M."/>
            <person name="Barton H."/>
            <person name="Savka M.A."/>
        </authorList>
    </citation>
    <scope>NUCLEOTIDE SEQUENCE [LARGE SCALE GENOMIC DNA]</scope>
    <source>
        <strain evidence="2">LC387</strain>
    </source>
</reference>
<gene>
    <name evidence="2" type="ORF">YH63_013765</name>
</gene>
<feature type="transmembrane region" description="Helical" evidence="1">
    <location>
        <begin position="207"/>
        <end position="229"/>
    </location>
</feature>
<evidence type="ECO:0000313" key="2">
    <source>
        <dbReference type="EMBL" id="TKT72409.1"/>
    </source>
</evidence>
<dbReference type="EMBL" id="LBIA02000001">
    <property type="protein sequence ID" value="TKT72409.1"/>
    <property type="molecule type" value="Genomic_DNA"/>
</dbReference>
<keyword evidence="1" id="KW-0472">Membrane</keyword>
<feature type="transmembrane region" description="Helical" evidence="1">
    <location>
        <begin position="168"/>
        <end position="186"/>
    </location>
</feature>
<feature type="transmembrane region" description="Helical" evidence="1">
    <location>
        <begin position="235"/>
        <end position="257"/>
    </location>
</feature>
<sequence>MNLPTRESLYLLLFIGNQALAVFTTILFIRFGKDAFTLTWCLGVLLTLGWGNAGYGLLDPSFAARIWSARVAEGLRIAVRLLMLSVMGFALICIVPWSRERIIELAGLSVEWTVLFVLIGFVRAFAQVLNTYTLRQGHHAGALMWQIVGRLAEIGVVLLACYLRQPSLLIAAWLAYPISQLMIFFRERKVYETLPVVTQSSRDSGRAAWIVSVVGRIFEIVLPTIWLRVAGDAVFVAYRSIAAALSNSVLLPRYWYVIVSPDKKSQSNILLPVVVVIASLLIAAMFQIVTDAVSHDLLLLSLGPLVLNSAFMPFVSRWRQQCLLRGHVLPPAFAAIAGCLGEIALLLLLRYIFSVPTGLLILAHAGLSLSVPVLHLAMKRREKSAFA</sequence>
<proteinExistence type="predicted"/>
<feature type="transmembrane region" description="Helical" evidence="1">
    <location>
        <begin position="359"/>
        <end position="378"/>
    </location>
</feature>
<keyword evidence="3" id="KW-1185">Reference proteome</keyword>
<organism evidence="2 3">
    <name type="scientific">Afipia massiliensis</name>
    <dbReference type="NCBI Taxonomy" id="211460"/>
    <lineage>
        <taxon>Bacteria</taxon>
        <taxon>Pseudomonadati</taxon>
        <taxon>Pseudomonadota</taxon>
        <taxon>Alphaproteobacteria</taxon>
        <taxon>Hyphomicrobiales</taxon>
        <taxon>Nitrobacteraceae</taxon>
        <taxon>Afipia</taxon>
    </lineage>
</organism>
<protein>
    <submittedName>
        <fullName evidence="2">Uncharacterized protein</fullName>
    </submittedName>
</protein>
<dbReference type="Proteomes" id="UP000034832">
    <property type="component" value="Unassembled WGS sequence"/>
</dbReference>
<dbReference type="RefSeq" id="WP_046827112.1">
    <property type="nucleotide sequence ID" value="NZ_LBIA02000001.1"/>
</dbReference>
<feature type="transmembrane region" description="Helical" evidence="1">
    <location>
        <begin position="269"/>
        <end position="289"/>
    </location>
</feature>
<feature type="transmembrane region" description="Helical" evidence="1">
    <location>
        <begin position="295"/>
        <end position="316"/>
    </location>
</feature>
<evidence type="ECO:0000256" key="1">
    <source>
        <dbReference type="SAM" id="Phobius"/>
    </source>
</evidence>
<feature type="transmembrane region" description="Helical" evidence="1">
    <location>
        <begin position="328"/>
        <end position="353"/>
    </location>
</feature>
<evidence type="ECO:0000313" key="3">
    <source>
        <dbReference type="Proteomes" id="UP000034832"/>
    </source>
</evidence>
<feature type="transmembrane region" description="Helical" evidence="1">
    <location>
        <begin position="142"/>
        <end position="162"/>
    </location>
</feature>
<feature type="transmembrane region" description="Helical" evidence="1">
    <location>
        <begin position="110"/>
        <end position="130"/>
    </location>
</feature>
<name>A0A4U6BPL6_9BRAD</name>
<keyword evidence="1" id="KW-0812">Transmembrane</keyword>
<feature type="transmembrane region" description="Helical" evidence="1">
    <location>
        <begin position="35"/>
        <end position="58"/>
    </location>
</feature>